<dbReference type="SUPFAM" id="SSF56112">
    <property type="entry name" value="Protein kinase-like (PK-like)"/>
    <property type="match status" value="1"/>
</dbReference>
<dbReference type="EMBL" id="LCFD01000027">
    <property type="protein sequence ID" value="KKS84610.1"/>
    <property type="molecule type" value="Genomic_DNA"/>
</dbReference>
<name>A0A0G1CFP3_9BACT</name>
<evidence type="ECO:0000313" key="1">
    <source>
        <dbReference type="EMBL" id="KKS84610.1"/>
    </source>
</evidence>
<comment type="caution">
    <text evidence="1">The sequence shown here is derived from an EMBL/GenBank/DDBJ whole genome shotgun (WGS) entry which is preliminary data.</text>
</comment>
<organism evidence="1 2">
    <name type="scientific">Candidatus Gottesmanbacteria bacterium GW2011_GWB1_43_11</name>
    <dbReference type="NCBI Taxonomy" id="1618446"/>
    <lineage>
        <taxon>Bacteria</taxon>
        <taxon>Candidatus Gottesmaniibacteriota</taxon>
    </lineage>
</organism>
<sequence>MGREHIRKHRNPKEASECIAYLEKHLTTVGFLGHGGGVYLRSVREEVEFNTQARAQHLQVVPVSYWSEDTIYYPILDRAKPIDTVVIERGNAAFPLVKACFADLRRAHNVGLVYGDRWPNNILVSDNRVWNIDFDVAYEGPYTRELEVAEAIYYIASRSQGKLTEERLLQLIGQPWFELQMMQTFLSGHHIIQAD</sequence>
<reference evidence="1 2" key="1">
    <citation type="journal article" date="2015" name="Nature">
        <title>rRNA introns, odd ribosomes, and small enigmatic genomes across a large radiation of phyla.</title>
        <authorList>
            <person name="Brown C.T."/>
            <person name="Hug L.A."/>
            <person name="Thomas B.C."/>
            <person name="Sharon I."/>
            <person name="Castelle C.J."/>
            <person name="Singh A."/>
            <person name="Wilkins M.J."/>
            <person name="Williams K.H."/>
            <person name="Banfield J.F."/>
        </authorList>
    </citation>
    <scope>NUCLEOTIDE SEQUENCE [LARGE SCALE GENOMIC DNA]</scope>
</reference>
<evidence type="ECO:0008006" key="3">
    <source>
        <dbReference type="Google" id="ProtNLM"/>
    </source>
</evidence>
<proteinExistence type="predicted"/>
<dbReference type="Proteomes" id="UP000034050">
    <property type="component" value="Unassembled WGS sequence"/>
</dbReference>
<accession>A0A0G1CFP3</accession>
<evidence type="ECO:0000313" key="2">
    <source>
        <dbReference type="Proteomes" id="UP000034050"/>
    </source>
</evidence>
<gene>
    <name evidence="1" type="ORF">UV61_C0027G0007</name>
</gene>
<protein>
    <recommendedName>
        <fullName evidence="3">Protein kinase domain-containing protein</fullName>
    </recommendedName>
</protein>
<dbReference type="Gene3D" id="1.10.510.10">
    <property type="entry name" value="Transferase(Phosphotransferase) domain 1"/>
    <property type="match status" value="1"/>
</dbReference>
<dbReference type="AlphaFoldDB" id="A0A0G1CFP3"/>
<dbReference type="InterPro" id="IPR011009">
    <property type="entry name" value="Kinase-like_dom_sf"/>
</dbReference>